<feature type="compositionally biased region" description="Basic and acidic residues" evidence="12">
    <location>
        <begin position="1252"/>
        <end position="1265"/>
    </location>
</feature>
<accession>A0A0G4FXZ3</accession>
<feature type="transmembrane region" description="Helical" evidence="13">
    <location>
        <begin position="1515"/>
        <end position="1536"/>
    </location>
</feature>
<keyword evidence="2" id="KW-1003">Cell membrane</keyword>
<dbReference type="Proteomes" id="UP000041254">
    <property type="component" value="Unassembled WGS sequence"/>
</dbReference>
<dbReference type="InterPro" id="IPR025875">
    <property type="entry name" value="Leu-rich_rpt_4"/>
</dbReference>
<feature type="region of interest" description="Disordered" evidence="12">
    <location>
        <begin position="1"/>
        <end position="30"/>
    </location>
</feature>
<reference evidence="14 15" key="1">
    <citation type="submission" date="2014-11" db="EMBL/GenBank/DDBJ databases">
        <authorList>
            <person name="Zhu J."/>
            <person name="Qi W."/>
            <person name="Song R."/>
        </authorList>
    </citation>
    <scope>NUCLEOTIDE SEQUENCE [LARGE SCALE GENOMIC DNA]</scope>
</reference>
<evidence type="ECO:0000313" key="14">
    <source>
        <dbReference type="EMBL" id="CEM20019.1"/>
    </source>
</evidence>
<keyword evidence="10" id="KW-0325">Glycoprotein</keyword>
<keyword evidence="4 13" id="KW-0812">Transmembrane</keyword>
<comment type="subcellular location">
    <subcellularLocation>
        <location evidence="1">Cell membrane</location>
    </subcellularLocation>
    <subcellularLocation>
        <location evidence="11">Endomembrane system</location>
        <topology evidence="11">Single-pass membrane protein</topology>
    </subcellularLocation>
</comment>
<dbReference type="PANTHER" id="PTHR48052">
    <property type="entry name" value="UNNAMED PRODUCT"/>
    <property type="match status" value="1"/>
</dbReference>
<dbReference type="GO" id="GO:0005886">
    <property type="term" value="C:plasma membrane"/>
    <property type="evidence" value="ECO:0007669"/>
    <property type="project" value="UniProtKB-SubCell"/>
</dbReference>
<organism evidence="14 15">
    <name type="scientific">Vitrella brassicaformis (strain CCMP3155)</name>
    <dbReference type="NCBI Taxonomy" id="1169540"/>
    <lineage>
        <taxon>Eukaryota</taxon>
        <taxon>Sar</taxon>
        <taxon>Alveolata</taxon>
        <taxon>Colpodellida</taxon>
        <taxon>Vitrellaceae</taxon>
        <taxon>Vitrella</taxon>
    </lineage>
</organism>
<keyword evidence="8 13" id="KW-0472">Membrane</keyword>
<dbReference type="EMBL" id="CDMY01000520">
    <property type="protein sequence ID" value="CEM20019.1"/>
    <property type="molecule type" value="Genomic_DNA"/>
</dbReference>
<protein>
    <recommendedName>
        <fullName evidence="16">Tyrosine-protein kinase ephrin type A/B receptor-like domain-containing protein</fullName>
    </recommendedName>
</protein>
<feature type="transmembrane region" description="Helical" evidence="13">
    <location>
        <begin position="1209"/>
        <end position="1229"/>
    </location>
</feature>
<evidence type="ECO:0000256" key="8">
    <source>
        <dbReference type="ARBA" id="ARBA00023136"/>
    </source>
</evidence>
<feature type="transmembrane region" description="Helical" evidence="13">
    <location>
        <begin position="1446"/>
        <end position="1466"/>
    </location>
</feature>
<keyword evidence="15" id="KW-1185">Reference proteome</keyword>
<dbReference type="PANTHER" id="PTHR48052:SF81">
    <property type="entry name" value="LEUCINE-RICH REPEAT-CONTAINING N-TERMINAL PLANT-TYPE DOMAIN-CONTAINING PROTEIN"/>
    <property type="match status" value="1"/>
</dbReference>
<feature type="region of interest" description="Disordered" evidence="12">
    <location>
        <begin position="1249"/>
        <end position="1282"/>
    </location>
</feature>
<dbReference type="InterPro" id="IPR032675">
    <property type="entry name" value="LRR_dom_sf"/>
</dbReference>
<evidence type="ECO:0000256" key="11">
    <source>
        <dbReference type="ARBA" id="ARBA00037847"/>
    </source>
</evidence>
<feature type="compositionally biased region" description="Polar residues" evidence="12">
    <location>
        <begin position="879"/>
        <end position="898"/>
    </location>
</feature>
<sequence length="1924" mass="213192">MLHDYGEPFRVSDDTPAISTSTSPQQDGHAMSAMMKLQLLRKYRPFGPEDRVMPGTSMRVLVGSDGANETNGTVGVIYEDCMVCEEDAGGPLREFIRSLNIEVRGRPAAAGFRVCDLPFIVCLRFRTTHEGPSRMGGHVVEEWMEGGDGMVDGYIMVLDPGQQTRLIFPRGGVKLHSSLYDLKGLLGVVLVDAPVHGRLSERIGEMVQPRLLYIHQSQLSGPLPDAIVSLPDLRGLYLDDTQLNGTLPPSFHTMFGKSVEVLSLSRNPLGFNVRSLFHGQEANLSAAAPPPQCTTLRIVRLSGKSITGSLVNAFDHCESLEVFLMSSTAITGALPALKNMPKLHRFWLENCENATGTIPAAYGNVTSLRDLVIHKCKGIEGPIPDSLNGLWRLRRLDIEETRLEVLLLSDNLLSRIPPGWRRLDNLRELWLSGNRLEPLKWGVHLSALPAVSSPSARFVAQVLANPPPYWPQLHSLEMSRNRFNTTVDEFLMPWKWQRSLRRLTGRVNGLHGSLTADAVTTFDLQQVFDTGLLNTPLFMRYKASFMAAYRLQTNATSMDMVSDNYGSPAESANESVADDSDLSMDVEKLDYALTIDDLYPDINLRTHKGFESLSELLLNVNEIEDIRDGWHSTPASLRYLYLLHNRKLRLQILPHSSKSCSAHREARENSFQLAAQLVADHDDYLPYSEWRRNHTDHYWEDFVWEVHPAVECTDICTNALGVKVYADVTVNVDALCRCKDGWEGRRLNCTQCPPGQVTIHAQGIQKCQKCPLGRVAINGTACSACDRGYEFKGNRCSPCPAGKRASSNDTFDSAITFRHLQGSSGRYCSMHTLSWSPLNLTDCEHITTGLLLRRTIRNRSCTKECFLLPEESLKRMPHTDSSSLCDTRGSSSEGMELTDSQRPFLVQPSWYELDMDVPLLVPVLAAKSTEAPLKSFCNRHGAVVRVEADNSSNRSLPLGRLGLVRGIPLSAYTTELEVSAANVTPERRRAPLRGAGGGEAVAEELALPPVWVDPETNVTYRRLPVPISTYDAHVTSRPVLVRCPVPEACEGSDWDAATQTVTKLNKCKDGHTGPMCGSCVKGWRSVGTLSGLCRRCGSHGWNTTGAVVLYVVVLIVIFIATTLSQRSSVLPRAHVHAMLIKIGLYHLTAVSALTFFGLHSSRMLPPDGIELLRWAFRWDGGVPTADVTWECLLRDGGMRGSDVMLARRASWIALPLVWLTVATLLWGLWQTLPLHCKASNLSQMCFPGTNKPHTDDDVADPHEQEQPQTHRSGQRQSQSGSLSERWRRARDKLLQYFVSPQLWIVCLTFIHPTVTRQLLEILPCRHFPSIPLSAHPGELLQEPYPTVRRSLLDPSILCYTGQRLTFTIVSVVGLCVWSFGPVIAALSILCSYQRSGRLYKRQTRKNLGFLYNGYRRSFFYWDVCFALRRIATLIIAEAGASLGDGMIQLVCWQLVAASSLIVQLWVRPFDSRSFNILNRMEAQGLLIWNVSLWCLMLLASTAAHPTVSQEVQLGLGYVLTGVIVLINVCHIIALIYHTIHHSIGFLMTSILLQDLPDEPGVEQKKDGILFAAMRRVAFMLGYLEDRRRARVPVVRLDADGSQLTICLKTSDGGAKGRAAATPSSTSSSRQPGKRSCSYIVDAAMPASSLPLPVPMTSHSAPAALLEGSSGAEGYNDLRKHDAASVYEPEQRLPEDALRPFPTFIADESRSQEPPPAGPQLPSASKGEAGRAADSLPPEQAPSPQMPASLEPSSVIPTEASGRSANPLKEVWYRMSTVAKTLTSRTMRARRVESDRRKRWCSEVMNLTSEAMQEVIEQVGIQAIPCDFVEFLWHQTFKVGGQSSLYRASSSSFVDLMNTIQEEAVTDDTTNTEGIPFTDFQSSMAFVVDRLINAGPGWKDVYTAFKTARQADKGHQANNGRVSPR</sequence>
<keyword evidence="6" id="KW-0677">Repeat</keyword>
<dbReference type="PROSITE" id="PS51450">
    <property type="entry name" value="LRR"/>
    <property type="match status" value="1"/>
</dbReference>
<feature type="compositionally biased region" description="Basic and acidic residues" evidence="12">
    <location>
        <begin position="1"/>
        <end position="13"/>
    </location>
</feature>
<feature type="transmembrane region" description="Helical" evidence="13">
    <location>
        <begin position="1135"/>
        <end position="1158"/>
    </location>
</feature>
<dbReference type="VEuPathDB" id="CryptoDB:Vbra_6018"/>
<feature type="region of interest" description="Disordered" evidence="12">
    <location>
        <begin position="1706"/>
        <end position="1761"/>
    </location>
</feature>
<feature type="transmembrane region" description="Helical" evidence="13">
    <location>
        <begin position="1100"/>
        <end position="1123"/>
    </location>
</feature>
<feature type="compositionally biased region" description="Polar residues" evidence="12">
    <location>
        <begin position="17"/>
        <end position="26"/>
    </location>
</feature>
<dbReference type="SUPFAM" id="SSF57184">
    <property type="entry name" value="Growth factor receptor domain"/>
    <property type="match status" value="1"/>
</dbReference>
<dbReference type="OrthoDB" id="439237at2759"/>
<evidence type="ECO:0000256" key="3">
    <source>
        <dbReference type="ARBA" id="ARBA00022614"/>
    </source>
</evidence>
<evidence type="ECO:0000256" key="13">
    <source>
        <dbReference type="SAM" id="Phobius"/>
    </source>
</evidence>
<dbReference type="InterPro" id="IPR001611">
    <property type="entry name" value="Leu-rich_rpt"/>
</dbReference>
<keyword evidence="3" id="KW-0433">Leucine-rich repeat</keyword>
<evidence type="ECO:0000256" key="5">
    <source>
        <dbReference type="ARBA" id="ARBA00022729"/>
    </source>
</evidence>
<dbReference type="InterPro" id="IPR009030">
    <property type="entry name" value="Growth_fac_rcpt_cys_sf"/>
</dbReference>
<evidence type="ECO:0000256" key="10">
    <source>
        <dbReference type="ARBA" id="ARBA00023180"/>
    </source>
</evidence>
<keyword evidence="7 13" id="KW-1133">Transmembrane helix</keyword>
<dbReference type="InParanoid" id="A0A0G4FXZ3"/>
<gene>
    <name evidence="14" type="ORF">Vbra_6018</name>
</gene>
<evidence type="ECO:0008006" key="16">
    <source>
        <dbReference type="Google" id="ProtNLM"/>
    </source>
</evidence>
<dbReference type="SUPFAM" id="SSF52058">
    <property type="entry name" value="L domain-like"/>
    <property type="match status" value="2"/>
</dbReference>
<evidence type="ECO:0000256" key="9">
    <source>
        <dbReference type="ARBA" id="ARBA00023170"/>
    </source>
</evidence>
<proteinExistence type="predicted"/>
<keyword evidence="9" id="KW-0675">Receptor</keyword>
<evidence type="ECO:0000256" key="7">
    <source>
        <dbReference type="ARBA" id="ARBA00022989"/>
    </source>
</evidence>
<name>A0A0G4FXZ3_VITBC</name>
<evidence type="ECO:0000256" key="6">
    <source>
        <dbReference type="ARBA" id="ARBA00022737"/>
    </source>
</evidence>
<dbReference type="GO" id="GO:0012505">
    <property type="term" value="C:endomembrane system"/>
    <property type="evidence" value="ECO:0007669"/>
    <property type="project" value="UniProtKB-SubCell"/>
</dbReference>
<evidence type="ECO:0000313" key="15">
    <source>
        <dbReference type="Proteomes" id="UP000041254"/>
    </source>
</evidence>
<feature type="compositionally biased region" description="Low complexity" evidence="12">
    <location>
        <begin position="1618"/>
        <end position="1628"/>
    </location>
</feature>
<feature type="compositionally biased region" description="Polar residues" evidence="12">
    <location>
        <begin position="1750"/>
        <end position="1761"/>
    </location>
</feature>
<dbReference type="Pfam" id="PF12799">
    <property type="entry name" value="LRR_4"/>
    <property type="match status" value="1"/>
</dbReference>
<feature type="transmembrane region" description="Helical" evidence="13">
    <location>
        <begin position="1486"/>
        <end position="1503"/>
    </location>
</feature>
<evidence type="ECO:0000256" key="2">
    <source>
        <dbReference type="ARBA" id="ARBA00022475"/>
    </source>
</evidence>
<evidence type="ECO:0000256" key="1">
    <source>
        <dbReference type="ARBA" id="ARBA00004236"/>
    </source>
</evidence>
<dbReference type="PhylomeDB" id="A0A0G4FXZ3"/>
<keyword evidence="5" id="KW-0732">Signal</keyword>
<feature type="transmembrane region" description="Helical" evidence="13">
    <location>
        <begin position="1364"/>
        <end position="1392"/>
    </location>
</feature>
<dbReference type="Gene3D" id="3.80.10.10">
    <property type="entry name" value="Ribonuclease Inhibitor"/>
    <property type="match status" value="2"/>
</dbReference>
<evidence type="ECO:0000256" key="12">
    <source>
        <dbReference type="SAM" id="MobiDB-lite"/>
    </source>
</evidence>
<feature type="region of interest" description="Disordered" evidence="12">
    <location>
        <begin position="1612"/>
        <end position="1634"/>
    </location>
</feature>
<feature type="region of interest" description="Disordered" evidence="12">
    <location>
        <begin position="878"/>
        <end position="898"/>
    </location>
</feature>
<evidence type="ECO:0000256" key="4">
    <source>
        <dbReference type="ARBA" id="ARBA00022692"/>
    </source>
</evidence>
<feature type="transmembrane region" description="Helical" evidence="13">
    <location>
        <begin position="1293"/>
        <end position="1310"/>
    </location>
</feature>